<keyword evidence="2" id="KW-0597">Phosphoprotein</keyword>
<evidence type="ECO:0000259" key="3">
    <source>
        <dbReference type="PROSITE" id="PS50894"/>
    </source>
</evidence>
<protein>
    <submittedName>
        <fullName evidence="4">Hpt domain-containing protein</fullName>
    </submittedName>
</protein>
<proteinExistence type="predicted"/>
<dbReference type="SMART" id="SM00073">
    <property type="entry name" value="HPT"/>
    <property type="match status" value="1"/>
</dbReference>
<sequence>MSDTRELIDGETFAELQQTAGAEFVTELVGTFLEEAPRMLAALRTALARDDAQTFRRTAHSIKSNSLSFGAQPLAEAARALELGGLPVEPAALDALDALYQRSAAALQELRHGRRP</sequence>
<dbReference type="RefSeq" id="WP_198112219.1">
    <property type="nucleotide sequence ID" value="NZ_JAEDAK010000012.1"/>
</dbReference>
<gene>
    <name evidence="4" type="ORF">I7X39_16265</name>
</gene>
<reference evidence="4" key="1">
    <citation type="submission" date="2020-12" db="EMBL/GenBank/DDBJ databases">
        <title>The genome sequence of Inhella sp. 1Y17.</title>
        <authorList>
            <person name="Liu Y."/>
        </authorList>
    </citation>
    <scope>NUCLEOTIDE SEQUENCE</scope>
    <source>
        <strain evidence="4">1Y17</strain>
    </source>
</reference>
<dbReference type="GO" id="GO:0004672">
    <property type="term" value="F:protein kinase activity"/>
    <property type="evidence" value="ECO:0007669"/>
    <property type="project" value="UniProtKB-ARBA"/>
</dbReference>
<dbReference type="Proteomes" id="UP000613266">
    <property type="component" value="Unassembled WGS sequence"/>
</dbReference>
<dbReference type="InterPro" id="IPR036641">
    <property type="entry name" value="HPT_dom_sf"/>
</dbReference>
<dbReference type="Pfam" id="PF01627">
    <property type="entry name" value="Hpt"/>
    <property type="match status" value="1"/>
</dbReference>
<accession>A0A931NI40</accession>
<name>A0A931NI40_9BURK</name>
<dbReference type="Gene3D" id="1.20.120.160">
    <property type="entry name" value="HPT domain"/>
    <property type="match status" value="1"/>
</dbReference>
<dbReference type="GO" id="GO:0000160">
    <property type="term" value="P:phosphorelay signal transduction system"/>
    <property type="evidence" value="ECO:0007669"/>
    <property type="project" value="UniProtKB-KW"/>
</dbReference>
<organism evidence="4 5">
    <name type="scientific">Inhella proteolytica</name>
    <dbReference type="NCBI Taxonomy" id="2795029"/>
    <lineage>
        <taxon>Bacteria</taxon>
        <taxon>Pseudomonadati</taxon>
        <taxon>Pseudomonadota</taxon>
        <taxon>Betaproteobacteria</taxon>
        <taxon>Burkholderiales</taxon>
        <taxon>Sphaerotilaceae</taxon>
        <taxon>Inhella</taxon>
    </lineage>
</organism>
<dbReference type="PROSITE" id="PS50894">
    <property type="entry name" value="HPT"/>
    <property type="match status" value="1"/>
</dbReference>
<dbReference type="InterPro" id="IPR008207">
    <property type="entry name" value="Sig_transdc_His_kin_Hpt_dom"/>
</dbReference>
<dbReference type="EMBL" id="JAEDAK010000012">
    <property type="protein sequence ID" value="MBH9578448.1"/>
    <property type="molecule type" value="Genomic_DNA"/>
</dbReference>
<evidence type="ECO:0000313" key="4">
    <source>
        <dbReference type="EMBL" id="MBH9578448.1"/>
    </source>
</evidence>
<evidence type="ECO:0000256" key="2">
    <source>
        <dbReference type="PROSITE-ProRule" id="PRU00110"/>
    </source>
</evidence>
<dbReference type="AlphaFoldDB" id="A0A931NI40"/>
<evidence type="ECO:0000313" key="5">
    <source>
        <dbReference type="Proteomes" id="UP000613266"/>
    </source>
</evidence>
<keyword evidence="5" id="KW-1185">Reference proteome</keyword>
<dbReference type="SUPFAM" id="SSF47226">
    <property type="entry name" value="Histidine-containing phosphotransfer domain, HPT domain"/>
    <property type="match status" value="1"/>
</dbReference>
<evidence type="ECO:0000256" key="1">
    <source>
        <dbReference type="ARBA" id="ARBA00023012"/>
    </source>
</evidence>
<comment type="caution">
    <text evidence="4">The sequence shown here is derived from an EMBL/GenBank/DDBJ whole genome shotgun (WGS) entry which is preliminary data.</text>
</comment>
<keyword evidence="1" id="KW-0902">Two-component regulatory system</keyword>
<feature type="domain" description="HPt" evidence="3">
    <location>
        <begin position="21"/>
        <end position="113"/>
    </location>
</feature>
<feature type="modified residue" description="Phosphohistidine" evidence="2">
    <location>
        <position position="60"/>
    </location>
</feature>